<feature type="chain" id="PRO_5044956967" evidence="2">
    <location>
        <begin position="21"/>
        <end position="491"/>
    </location>
</feature>
<dbReference type="SUPFAM" id="SSF56954">
    <property type="entry name" value="Outer membrane efflux proteins (OEP)"/>
    <property type="match status" value="1"/>
</dbReference>
<dbReference type="NCBIfam" id="TIGR01845">
    <property type="entry name" value="outer_NodT"/>
    <property type="match status" value="1"/>
</dbReference>
<gene>
    <name evidence="3" type="ORF">ACFPP7_22635</name>
</gene>
<dbReference type="InterPro" id="IPR010131">
    <property type="entry name" value="MdtP/NodT-like"/>
</dbReference>
<keyword evidence="2" id="KW-1134">Transmembrane beta strand</keyword>
<keyword evidence="2" id="KW-0449">Lipoprotein</keyword>
<evidence type="ECO:0000256" key="2">
    <source>
        <dbReference type="RuleBase" id="RU362097"/>
    </source>
</evidence>
<dbReference type="InterPro" id="IPR003423">
    <property type="entry name" value="OMP_efflux"/>
</dbReference>
<proteinExistence type="inferred from homology"/>
<name>A0ABW0QFY1_9BURK</name>
<keyword evidence="2" id="KW-0564">Palmitate</keyword>
<dbReference type="PANTHER" id="PTHR30203">
    <property type="entry name" value="OUTER MEMBRANE CATION EFFLUX PROTEIN"/>
    <property type="match status" value="1"/>
</dbReference>
<dbReference type="PANTHER" id="PTHR30203:SF25">
    <property type="entry name" value="OUTER MEMBRANE PROTEIN-RELATED"/>
    <property type="match status" value="1"/>
</dbReference>
<dbReference type="Pfam" id="PF02321">
    <property type="entry name" value="OEP"/>
    <property type="match status" value="2"/>
</dbReference>
<reference evidence="4" key="1">
    <citation type="journal article" date="2019" name="Int. J. Syst. Evol. Microbiol.">
        <title>The Global Catalogue of Microorganisms (GCM) 10K type strain sequencing project: providing services to taxonomists for standard genome sequencing and annotation.</title>
        <authorList>
            <consortium name="The Broad Institute Genomics Platform"/>
            <consortium name="The Broad Institute Genome Sequencing Center for Infectious Disease"/>
            <person name="Wu L."/>
            <person name="Ma J."/>
        </authorList>
    </citation>
    <scope>NUCLEOTIDE SEQUENCE [LARGE SCALE GENOMIC DNA]</scope>
    <source>
        <strain evidence="4">CGMCC 4.7277</strain>
    </source>
</reference>
<keyword evidence="2" id="KW-0812">Transmembrane</keyword>
<comment type="subcellular location">
    <subcellularLocation>
        <location evidence="2">Cell membrane</location>
        <topology evidence="2">Lipid-anchor</topology>
    </subcellularLocation>
</comment>
<feature type="signal peptide" evidence="2">
    <location>
        <begin position="1"/>
        <end position="20"/>
    </location>
</feature>
<dbReference type="Gene3D" id="1.20.1600.10">
    <property type="entry name" value="Outer membrane efflux proteins (OEP)"/>
    <property type="match status" value="1"/>
</dbReference>
<keyword evidence="4" id="KW-1185">Reference proteome</keyword>
<dbReference type="EMBL" id="JBHSMX010000066">
    <property type="protein sequence ID" value="MFC5523693.1"/>
    <property type="molecule type" value="Genomic_DNA"/>
</dbReference>
<organism evidence="3 4">
    <name type="scientific">Polaromonas jejuensis</name>
    <dbReference type="NCBI Taxonomy" id="457502"/>
    <lineage>
        <taxon>Bacteria</taxon>
        <taxon>Pseudomonadati</taxon>
        <taxon>Pseudomonadota</taxon>
        <taxon>Betaproteobacteria</taxon>
        <taxon>Burkholderiales</taxon>
        <taxon>Comamonadaceae</taxon>
        <taxon>Polaromonas</taxon>
    </lineage>
</organism>
<comment type="caution">
    <text evidence="3">The sequence shown here is derived from an EMBL/GenBank/DDBJ whole genome shotgun (WGS) entry which is preliminary data.</text>
</comment>
<dbReference type="Proteomes" id="UP001596084">
    <property type="component" value="Unassembled WGS sequence"/>
</dbReference>
<sequence>MFKSRAPCASVFTLLVAALAGCTVGPNYQRPASTLDATFVNAGASVSNTQPPAADIATFWRGFNDAHLNALIERALAANGDIRIAQARLQEARANQGEADAGGLPGMGIESGVTRSVRPITQQPGASRSERTGTSYNASFIANWELDFFGRYRRGSEAAAASVDASAAGLQGAHTAVAAEVARNYLALRGLQQRQTVAEAALVNQREALRIVSARLDAGRGTQLDMSRARALVASTEASLPALQSAVERTVFRLATLTAQSPRALLGELSVPAALPSLPITDMAALPVGTTEQWLQRRPDIAAAERQLAAATATIGVAKSEMFPRISLSGLLGLNAATFSNLGKSESRIYSLGVGLAWTPFDFGAIRSRIAASEARAQNSLASYEQTVATALEETEGAFSGYTRNAQRAERLLIAATSAEEAAQLARLRFDAGVTDFLVVLDAEREVLTNRDQLVQAQTDTATALVSVYRALGGGWAAPVTVATATRSPAR</sequence>
<dbReference type="PROSITE" id="PS51257">
    <property type="entry name" value="PROKAR_LIPOPROTEIN"/>
    <property type="match status" value="1"/>
</dbReference>
<dbReference type="RefSeq" id="WP_068834780.1">
    <property type="nucleotide sequence ID" value="NZ_JBHSMX010000066.1"/>
</dbReference>
<protein>
    <submittedName>
        <fullName evidence="3">Efflux transporter outer membrane subunit</fullName>
    </submittedName>
</protein>
<accession>A0ABW0QFY1</accession>
<evidence type="ECO:0000256" key="1">
    <source>
        <dbReference type="ARBA" id="ARBA00007613"/>
    </source>
</evidence>
<keyword evidence="2" id="KW-0732">Signal</keyword>
<evidence type="ECO:0000313" key="4">
    <source>
        <dbReference type="Proteomes" id="UP001596084"/>
    </source>
</evidence>
<keyword evidence="2" id="KW-0472">Membrane</keyword>
<dbReference type="Gene3D" id="2.20.200.10">
    <property type="entry name" value="Outer membrane efflux proteins (OEP)"/>
    <property type="match status" value="1"/>
</dbReference>
<comment type="similarity">
    <text evidence="1 2">Belongs to the outer membrane factor (OMF) (TC 1.B.17) family.</text>
</comment>
<evidence type="ECO:0000313" key="3">
    <source>
        <dbReference type="EMBL" id="MFC5523693.1"/>
    </source>
</evidence>